<dbReference type="Proteomes" id="UP000838748">
    <property type="component" value="Unassembled WGS sequence"/>
</dbReference>
<dbReference type="PROSITE" id="PS00622">
    <property type="entry name" value="HTH_LUXR_1"/>
    <property type="match status" value="1"/>
</dbReference>
<gene>
    <name evidence="5" type="ORF">VMF7928_01984</name>
</gene>
<dbReference type="Gene3D" id="1.10.10.10">
    <property type="entry name" value="Winged helix-like DNA-binding domain superfamily/Winged helix DNA-binding domain"/>
    <property type="match status" value="1"/>
</dbReference>
<dbReference type="InterPro" id="IPR036388">
    <property type="entry name" value="WH-like_DNA-bd_sf"/>
</dbReference>
<evidence type="ECO:0000256" key="3">
    <source>
        <dbReference type="ARBA" id="ARBA00023163"/>
    </source>
</evidence>
<dbReference type="PANTHER" id="PTHR44688">
    <property type="entry name" value="DNA-BINDING TRANSCRIPTIONAL ACTIVATOR DEVR_DOSR"/>
    <property type="match status" value="1"/>
</dbReference>
<dbReference type="PANTHER" id="PTHR44688:SF16">
    <property type="entry name" value="DNA-BINDING TRANSCRIPTIONAL ACTIVATOR DEVR_DOSR"/>
    <property type="match status" value="1"/>
</dbReference>
<dbReference type="EMBL" id="CAKLDM010000002">
    <property type="protein sequence ID" value="CAH0539216.1"/>
    <property type="molecule type" value="Genomic_DNA"/>
</dbReference>
<keyword evidence="1" id="KW-0805">Transcription regulation</keyword>
<evidence type="ECO:0000313" key="6">
    <source>
        <dbReference type="Proteomes" id="UP000838748"/>
    </source>
</evidence>
<evidence type="ECO:0000256" key="1">
    <source>
        <dbReference type="ARBA" id="ARBA00023015"/>
    </source>
</evidence>
<reference evidence="5" key="1">
    <citation type="submission" date="2021-11" db="EMBL/GenBank/DDBJ databases">
        <authorList>
            <person name="Rodrigo-Torres L."/>
            <person name="Arahal R. D."/>
            <person name="Lucena T."/>
        </authorList>
    </citation>
    <scope>NUCLEOTIDE SEQUENCE</scope>
    <source>
        <strain evidence="5">CECT 7928</strain>
    </source>
</reference>
<keyword evidence="3" id="KW-0804">Transcription</keyword>
<organism evidence="5 6">
    <name type="scientific">Vibrio marisflavi CECT 7928</name>
    <dbReference type="NCBI Taxonomy" id="634439"/>
    <lineage>
        <taxon>Bacteria</taxon>
        <taxon>Pseudomonadati</taxon>
        <taxon>Pseudomonadota</taxon>
        <taxon>Gammaproteobacteria</taxon>
        <taxon>Vibrionales</taxon>
        <taxon>Vibrionaceae</taxon>
        <taxon>Vibrio</taxon>
    </lineage>
</organism>
<dbReference type="SUPFAM" id="SSF46894">
    <property type="entry name" value="C-terminal effector domain of the bipartite response regulators"/>
    <property type="match status" value="1"/>
</dbReference>
<dbReference type="InterPro" id="IPR016032">
    <property type="entry name" value="Sig_transdc_resp-reg_C-effctor"/>
</dbReference>
<dbReference type="PRINTS" id="PR00038">
    <property type="entry name" value="HTHLUXR"/>
</dbReference>
<dbReference type="Pfam" id="PF00196">
    <property type="entry name" value="GerE"/>
    <property type="match status" value="1"/>
</dbReference>
<protein>
    <recommendedName>
        <fullName evidence="4">HTH luxR-type domain-containing protein</fullName>
    </recommendedName>
</protein>
<proteinExistence type="predicted"/>
<evidence type="ECO:0000256" key="2">
    <source>
        <dbReference type="ARBA" id="ARBA00023125"/>
    </source>
</evidence>
<sequence>MDNPAFDHVETVKRLSSRLYKRLGIIAFTFSRVYKDGSRCELWNDLDALKYTFIKTQNVEKIYTPPFFGNRTFAIYDIVLENFPSRARNKMAKHLKGLESTFDYANCIVLIDYQEEYTEYCMFYTHRKEKQAINRYLNDLEYLKSFRRFFRHMAKDCIYEVSTDKIMKPWIHGSDAQKAHDGLIVDLGAPKEIYTGSNKSIEVPLKVKNLITGFENSNVAGHSDSLVRLTAREKEVSTYVMDGSTAKEIAEALCISPKTVEKHILNINNKFGTNRRATLISELNRYYDR</sequence>
<evidence type="ECO:0000313" key="5">
    <source>
        <dbReference type="EMBL" id="CAH0539216.1"/>
    </source>
</evidence>
<name>A0ABM9A3W3_9VIBR</name>
<evidence type="ECO:0000259" key="4">
    <source>
        <dbReference type="PROSITE" id="PS50043"/>
    </source>
</evidence>
<keyword evidence="2" id="KW-0238">DNA-binding</keyword>
<feature type="domain" description="HTH luxR-type" evidence="4">
    <location>
        <begin position="222"/>
        <end position="287"/>
    </location>
</feature>
<comment type="caution">
    <text evidence="5">The sequence shown here is derived from an EMBL/GenBank/DDBJ whole genome shotgun (WGS) entry which is preliminary data.</text>
</comment>
<dbReference type="CDD" id="cd06170">
    <property type="entry name" value="LuxR_C_like"/>
    <property type="match status" value="1"/>
</dbReference>
<dbReference type="InterPro" id="IPR000792">
    <property type="entry name" value="Tscrpt_reg_LuxR_C"/>
</dbReference>
<dbReference type="SMART" id="SM00421">
    <property type="entry name" value="HTH_LUXR"/>
    <property type="match status" value="1"/>
</dbReference>
<keyword evidence="6" id="KW-1185">Reference proteome</keyword>
<dbReference type="PROSITE" id="PS50043">
    <property type="entry name" value="HTH_LUXR_2"/>
    <property type="match status" value="1"/>
</dbReference>
<accession>A0ABM9A3W3</accession>
<dbReference type="RefSeq" id="WP_237361302.1">
    <property type="nucleotide sequence ID" value="NZ_CAKLDM010000002.1"/>
</dbReference>